<feature type="compositionally biased region" description="Polar residues" evidence="1">
    <location>
        <begin position="275"/>
        <end position="293"/>
    </location>
</feature>
<dbReference type="EMBL" id="ACGK02000001">
    <property type="protein sequence ID" value="EGF23063.1"/>
    <property type="molecule type" value="Genomic_DNA"/>
</dbReference>
<feature type="region of interest" description="Disordered" evidence="1">
    <location>
        <begin position="267"/>
        <end position="365"/>
    </location>
</feature>
<dbReference type="RefSeq" id="WP_006302118.1">
    <property type="nucleotide sequence ID" value="NZ_ACGK02000001.1"/>
</dbReference>
<evidence type="ECO:0000256" key="1">
    <source>
        <dbReference type="SAM" id="MobiDB-lite"/>
    </source>
</evidence>
<feature type="compositionally biased region" description="Polar residues" evidence="1">
    <location>
        <begin position="346"/>
        <end position="365"/>
    </location>
</feature>
<proteinExistence type="predicted"/>
<dbReference type="AlphaFoldDB" id="F1T4X5"/>
<comment type="caution">
    <text evidence="3">The sequence shown here is derived from an EMBL/GenBank/DDBJ whole genome shotgun (WGS) entry which is preliminary data.</text>
</comment>
<evidence type="ECO:0000313" key="4">
    <source>
        <dbReference type="Proteomes" id="UP000005947"/>
    </source>
</evidence>
<organism evidence="3 4">
    <name type="scientific">Fannyhessea vaginae DSM 15829</name>
    <dbReference type="NCBI Taxonomy" id="525256"/>
    <lineage>
        <taxon>Bacteria</taxon>
        <taxon>Bacillati</taxon>
        <taxon>Actinomycetota</taxon>
        <taxon>Coriobacteriia</taxon>
        <taxon>Coriobacteriales</taxon>
        <taxon>Atopobiaceae</taxon>
        <taxon>Fannyhessea</taxon>
    </lineage>
</organism>
<evidence type="ECO:0000256" key="2">
    <source>
        <dbReference type="SAM" id="Phobius"/>
    </source>
</evidence>
<feature type="compositionally biased region" description="Polar residues" evidence="1">
    <location>
        <begin position="304"/>
        <end position="323"/>
    </location>
</feature>
<feature type="transmembrane region" description="Helical" evidence="2">
    <location>
        <begin position="207"/>
        <end position="232"/>
    </location>
</feature>
<sequence length="365" mass="39318">MDKQQLQQTQLPIDIYQKTQAASTHQQQKQASYSTYQPTQTMYSTHQQKQSAYDVQQNNLNQTTNIAEHVPSITNQKQNQQPHTKKGVLNDISFVAIVASTLASLTSFVLSSQIGLTGSIIGVGIAAAASALASQVCSSVLTATGEKLKAQQDQQEQARLQQARTQAPAQTPHAGTQTPEHNAQHYNLRLAPQSLRLAASQQARKRLILVGALSTLAALACVGIYAAVVMFATHGEGIGSKQVFTPAPQVHNIQDKQGSLPKKDETIAQKRDNASPKQNKGTSTTQNAQNQQDSENEGQKDTTDTNTESDTGGQKNTNEPTATHQKHEGTVQGGTSVSGQEKKDNNANNQPNDTQQKSSTDTNEN</sequence>
<keyword evidence="2" id="KW-0812">Transmembrane</keyword>
<gene>
    <name evidence="3" type="ORF">HMPREF0091_10010</name>
</gene>
<feature type="transmembrane region" description="Helical" evidence="2">
    <location>
        <begin position="88"/>
        <end position="110"/>
    </location>
</feature>
<keyword evidence="2" id="KW-0472">Membrane</keyword>
<keyword evidence="2" id="KW-1133">Transmembrane helix</keyword>
<feature type="region of interest" description="Disordered" evidence="1">
    <location>
        <begin position="156"/>
        <end position="181"/>
    </location>
</feature>
<dbReference type="GeneID" id="93210655"/>
<accession>F1T4X5</accession>
<dbReference type="eggNOG" id="ENOG50336HV">
    <property type="taxonomic scope" value="Bacteria"/>
</dbReference>
<protein>
    <submittedName>
        <fullName evidence="3">Uncharacterized protein</fullName>
    </submittedName>
</protein>
<dbReference type="Proteomes" id="UP000005947">
    <property type="component" value="Unassembled WGS sequence"/>
</dbReference>
<evidence type="ECO:0000313" key="3">
    <source>
        <dbReference type="EMBL" id="EGF23063.1"/>
    </source>
</evidence>
<name>F1T4X5_9ACTN</name>
<reference evidence="3 4" key="1">
    <citation type="submission" date="2011-02" db="EMBL/GenBank/DDBJ databases">
        <authorList>
            <person name="Muzny D."/>
            <person name="Qin X."/>
            <person name="Buhay C."/>
            <person name="Dugan-Rocha S."/>
            <person name="Ding Y."/>
            <person name="Chen G."/>
            <person name="Hawes A."/>
            <person name="Holder M."/>
            <person name="Jhangiani S."/>
            <person name="Johnson A."/>
            <person name="Khan Z."/>
            <person name="Li Z."/>
            <person name="Liu W."/>
            <person name="Liu X."/>
            <person name="Perez L."/>
            <person name="Shen H."/>
            <person name="Wang Q."/>
            <person name="Watt J."/>
            <person name="Xi L."/>
            <person name="Xin Y."/>
            <person name="Zhou J."/>
            <person name="Deng J."/>
            <person name="Jiang H."/>
            <person name="Liu Y."/>
            <person name="Qu J."/>
            <person name="Song X.-Z."/>
            <person name="Zhang L."/>
            <person name="Villasana D."/>
            <person name="Johnson A."/>
            <person name="Liu J."/>
            <person name="Liyanage D."/>
            <person name="Lorensuhewa L."/>
            <person name="Robinson T."/>
            <person name="Song A."/>
            <person name="Song B.-B."/>
            <person name="Dinh H."/>
            <person name="Thornton R."/>
            <person name="Coyle M."/>
            <person name="Francisco L."/>
            <person name="Jackson L."/>
            <person name="Javaid M."/>
            <person name="Korchina V."/>
            <person name="Kovar C."/>
            <person name="Mata R."/>
            <person name="Mathew T."/>
            <person name="Ngo R."/>
            <person name="Nguyen L."/>
            <person name="Nguyen N."/>
            <person name="Okwuonu G."/>
            <person name="Ongeri F."/>
            <person name="Pham C."/>
            <person name="Simmons D."/>
            <person name="Wilczek-Boney K."/>
            <person name="Hale W."/>
            <person name="Jakkamsetti A."/>
            <person name="Pham P."/>
            <person name="Ruth R."/>
            <person name="San Lucas F."/>
            <person name="Warren J."/>
            <person name="Zhang J."/>
            <person name="Zhao Z."/>
            <person name="Zhou C."/>
            <person name="Zhu D."/>
            <person name="Lee S."/>
            <person name="Bess C."/>
            <person name="Blankenburg K."/>
            <person name="Forbes L."/>
            <person name="Fu Q."/>
            <person name="Gubbala S."/>
            <person name="Hirani K."/>
            <person name="Jayaseelan J.C."/>
            <person name="Lara F."/>
            <person name="Munidasa M."/>
            <person name="Palculict T."/>
            <person name="Patil S."/>
            <person name="Pu L.-L."/>
            <person name="Saada N."/>
            <person name="Tang L."/>
            <person name="Weissenberger G."/>
            <person name="Zhu Y."/>
            <person name="Hemphill L."/>
            <person name="Shang Y."/>
            <person name="Youmans B."/>
            <person name="Ayvaz T."/>
            <person name="Ross M."/>
            <person name="Santibanez J."/>
            <person name="Aqrawi P."/>
            <person name="Gross S."/>
            <person name="Joshi V."/>
            <person name="Fowler G."/>
            <person name="Nazareth L."/>
            <person name="Reid J."/>
            <person name="Worley K."/>
            <person name="Petrosino J."/>
            <person name="Highlander S."/>
            <person name="Gibbs R."/>
        </authorList>
    </citation>
    <scope>NUCLEOTIDE SEQUENCE [LARGE SCALE GENOMIC DNA]</scope>
    <source>
        <strain evidence="3 4">DSM 15829</strain>
    </source>
</reference>
<feature type="transmembrane region" description="Helical" evidence="2">
    <location>
        <begin position="116"/>
        <end position="141"/>
    </location>
</feature>
<keyword evidence="4" id="KW-1185">Reference proteome</keyword>
<feature type="compositionally biased region" description="Low complexity" evidence="1">
    <location>
        <begin position="156"/>
        <end position="172"/>
    </location>
</feature>